<dbReference type="FunFam" id="1.10.1200.10:FF:000001">
    <property type="entry name" value="Acyl carrier protein"/>
    <property type="match status" value="1"/>
</dbReference>
<comment type="function">
    <text evidence="1 8 10">Carrier of the growing fatty acid chain in fatty acid biosynthesis.</text>
</comment>
<sequence>MTTFEQVQEIVASQLGVEEAEVKPEASFANDLGADSLDTVELVMALEEKFGVEIPDEDAEKIATVQDAVDYIDGKQAGDSVKYKASPSPSSPGRGHGWTSDDNPDDPGNY</sequence>
<reference evidence="13" key="2">
    <citation type="submission" date="2020-08" db="EMBL/GenBank/DDBJ databases">
        <authorList>
            <person name="Chen M."/>
            <person name="Teng W."/>
            <person name="Zhao L."/>
            <person name="Hu C."/>
            <person name="Zhou Y."/>
            <person name="Han B."/>
            <person name="Song L."/>
            <person name="Shu W."/>
        </authorList>
    </citation>
    <scope>NUCLEOTIDE SEQUENCE</scope>
    <source>
        <strain evidence="13">FACHB-1277</strain>
    </source>
</reference>
<dbReference type="GO" id="GO:0005829">
    <property type="term" value="C:cytosol"/>
    <property type="evidence" value="ECO:0007669"/>
    <property type="project" value="TreeGrafter"/>
</dbReference>
<dbReference type="NCBIfam" id="NF002148">
    <property type="entry name" value="PRK00982.1-2"/>
    <property type="match status" value="1"/>
</dbReference>
<name>A0A926ZA35_9CYAN</name>
<reference evidence="13" key="1">
    <citation type="journal article" date="2015" name="ISME J.">
        <title>Draft Genome Sequence of Streptomyces incarnatus NRRL8089, which Produces the Nucleoside Antibiotic Sinefungin.</title>
        <authorList>
            <person name="Oshima K."/>
            <person name="Hattori M."/>
            <person name="Shimizu H."/>
            <person name="Fukuda K."/>
            <person name="Nemoto M."/>
            <person name="Inagaki K."/>
            <person name="Tamura T."/>
        </authorList>
    </citation>
    <scope>NUCLEOTIDE SEQUENCE</scope>
    <source>
        <strain evidence="13">FACHB-1277</strain>
    </source>
</reference>
<evidence type="ECO:0000256" key="5">
    <source>
        <dbReference type="ARBA" id="ARBA00022832"/>
    </source>
</evidence>
<feature type="region of interest" description="Disordered" evidence="11">
    <location>
        <begin position="76"/>
        <end position="110"/>
    </location>
</feature>
<dbReference type="NCBIfam" id="TIGR00517">
    <property type="entry name" value="acyl_carrier"/>
    <property type="match status" value="1"/>
</dbReference>
<dbReference type="Proteomes" id="UP000631421">
    <property type="component" value="Unassembled WGS sequence"/>
</dbReference>
<evidence type="ECO:0000256" key="11">
    <source>
        <dbReference type="SAM" id="MobiDB-lite"/>
    </source>
</evidence>
<dbReference type="GO" id="GO:0009245">
    <property type="term" value="P:lipid A biosynthetic process"/>
    <property type="evidence" value="ECO:0007669"/>
    <property type="project" value="TreeGrafter"/>
</dbReference>
<dbReference type="InterPro" id="IPR003231">
    <property type="entry name" value="ACP"/>
</dbReference>
<dbReference type="HAMAP" id="MF_01217">
    <property type="entry name" value="Acyl_carrier"/>
    <property type="match status" value="1"/>
</dbReference>
<dbReference type="InterPro" id="IPR006162">
    <property type="entry name" value="Ppantetheine_attach_site"/>
</dbReference>
<dbReference type="GO" id="GO:0016020">
    <property type="term" value="C:membrane"/>
    <property type="evidence" value="ECO:0007669"/>
    <property type="project" value="GOC"/>
</dbReference>
<evidence type="ECO:0000256" key="8">
    <source>
        <dbReference type="HAMAP-Rule" id="MF_01217"/>
    </source>
</evidence>
<evidence type="ECO:0000259" key="12">
    <source>
        <dbReference type="PROSITE" id="PS50075"/>
    </source>
</evidence>
<evidence type="ECO:0000256" key="2">
    <source>
        <dbReference type="ARBA" id="ARBA00022450"/>
    </source>
</evidence>
<evidence type="ECO:0000313" key="14">
    <source>
        <dbReference type="Proteomes" id="UP000631421"/>
    </source>
</evidence>
<dbReference type="GO" id="GO:0031177">
    <property type="term" value="F:phosphopantetheine binding"/>
    <property type="evidence" value="ECO:0007669"/>
    <property type="project" value="InterPro"/>
</dbReference>
<comment type="similarity">
    <text evidence="8">Belongs to the acyl carrier protein (ACP) family.</text>
</comment>
<keyword evidence="3 8" id="KW-0444">Lipid biosynthesis</keyword>
<evidence type="ECO:0000313" key="13">
    <source>
        <dbReference type="EMBL" id="MBD2152479.1"/>
    </source>
</evidence>
<keyword evidence="14" id="KW-1185">Reference proteome</keyword>
<feature type="domain" description="Carrier" evidence="12">
    <location>
        <begin position="1"/>
        <end position="76"/>
    </location>
</feature>
<dbReference type="PANTHER" id="PTHR20863:SF76">
    <property type="entry name" value="CARRIER DOMAIN-CONTAINING PROTEIN"/>
    <property type="match status" value="1"/>
</dbReference>
<proteinExistence type="inferred from homology"/>
<dbReference type="NCBIfam" id="NF002150">
    <property type="entry name" value="PRK00982.1-4"/>
    <property type="match status" value="1"/>
</dbReference>
<evidence type="ECO:0000256" key="10">
    <source>
        <dbReference type="RuleBase" id="RU003545"/>
    </source>
</evidence>
<evidence type="ECO:0000256" key="9">
    <source>
        <dbReference type="NCBIfam" id="TIGR00517"/>
    </source>
</evidence>
<dbReference type="PANTHER" id="PTHR20863">
    <property type="entry name" value="ACYL CARRIER PROTEIN"/>
    <property type="match status" value="1"/>
</dbReference>
<dbReference type="AlphaFoldDB" id="A0A926ZA35"/>
<dbReference type="InterPro" id="IPR036736">
    <property type="entry name" value="ACP-like_sf"/>
</dbReference>
<evidence type="ECO:0000256" key="4">
    <source>
        <dbReference type="ARBA" id="ARBA00022553"/>
    </source>
</evidence>
<dbReference type="PROSITE" id="PS50075">
    <property type="entry name" value="CARRIER"/>
    <property type="match status" value="1"/>
</dbReference>
<accession>A0A926ZA35</accession>
<comment type="PTM">
    <text evidence="10">4'-phosphopantetheine is transferred from CoA to a specific serine of apo-ACP by acpS.</text>
</comment>
<dbReference type="Pfam" id="PF00550">
    <property type="entry name" value="PP-binding"/>
    <property type="match status" value="1"/>
</dbReference>
<keyword evidence="2 8" id="KW-0596">Phosphopantetheine</keyword>
<dbReference type="Gene3D" id="1.10.1200.10">
    <property type="entry name" value="ACP-like"/>
    <property type="match status" value="1"/>
</dbReference>
<keyword evidence="6 8" id="KW-0443">Lipid metabolism</keyword>
<keyword evidence="4 8" id="KW-0597">Phosphoprotein</keyword>
<comment type="pathway">
    <text evidence="8 10">Lipid metabolism; fatty acid biosynthesis.</text>
</comment>
<dbReference type="GO" id="GO:0000036">
    <property type="term" value="F:acyl carrier activity"/>
    <property type="evidence" value="ECO:0007669"/>
    <property type="project" value="UniProtKB-UniRule"/>
</dbReference>
<dbReference type="InterPro" id="IPR009081">
    <property type="entry name" value="PP-bd_ACP"/>
</dbReference>
<gene>
    <name evidence="8 13" type="primary">acpP</name>
    <name evidence="13" type="ORF">H6F44_20495</name>
</gene>
<keyword evidence="5 8" id="KW-0276">Fatty acid metabolism</keyword>
<dbReference type="SUPFAM" id="SSF47336">
    <property type="entry name" value="ACP-like"/>
    <property type="match status" value="1"/>
</dbReference>
<dbReference type="PROSITE" id="PS00012">
    <property type="entry name" value="PHOSPHOPANTETHEINE"/>
    <property type="match status" value="1"/>
</dbReference>
<evidence type="ECO:0000256" key="1">
    <source>
        <dbReference type="ARBA" id="ARBA00003180"/>
    </source>
</evidence>
<keyword evidence="8" id="KW-0963">Cytoplasm</keyword>
<evidence type="ECO:0000256" key="7">
    <source>
        <dbReference type="ARBA" id="ARBA00023160"/>
    </source>
</evidence>
<keyword evidence="7 8" id="KW-0275">Fatty acid biosynthesis</keyword>
<dbReference type="InterPro" id="IPR020806">
    <property type="entry name" value="PKS_PP-bd"/>
</dbReference>
<evidence type="ECO:0000256" key="6">
    <source>
        <dbReference type="ARBA" id="ARBA00023098"/>
    </source>
</evidence>
<dbReference type="SMART" id="SM00823">
    <property type="entry name" value="PKS_PP"/>
    <property type="match status" value="1"/>
</dbReference>
<comment type="PTM">
    <text evidence="8">4'-phosphopantetheine is transferred from CoA to a specific serine of apo-ACP by AcpS. This modification is essential for activity because fatty acids are bound in thioester linkage to the sulfhydryl of the prosthetic group.</text>
</comment>
<evidence type="ECO:0000256" key="3">
    <source>
        <dbReference type="ARBA" id="ARBA00022516"/>
    </source>
</evidence>
<dbReference type="NCBIfam" id="NF002151">
    <property type="entry name" value="PRK00982.1-5"/>
    <property type="match status" value="1"/>
</dbReference>
<dbReference type="NCBIfam" id="NF002149">
    <property type="entry name" value="PRK00982.1-3"/>
    <property type="match status" value="1"/>
</dbReference>
<comment type="subcellular location">
    <subcellularLocation>
        <location evidence="8">Cytoplasm</location>
    </subcellularLocation>
</comment>
<dbReference type="GO" id="GO:0000035">
    <property type="term" value="F:acyl binding"/>
    <property type="evidence" value="ECO:0007669"/>
    <property type="project" value="TreeGrafter"/>
</dbReference>
<feature type="modified residue" description="O-(pantetheine 4'-phosphoryl)serine" evidence="8">
    <location>
        <position position="36"/>
    </location>
</feature>
<dbReference type="EMBL" id="JACJPY010000109">
    <property type="protein sequence ID" value="MBD2152479.1"/>
    <property type="molecule type" value="Genomic_DNA"/>
</dbReference>
<comment type="caution">
    <text evidence="13">The sequence shown here is derived from an EMBL/GenBank/DDBJ whole genome shotgun (WGS) entry which is preliminary data.</text>
</comment>
<protein>
    <recommendedName>
        <fullName evidence="8 9">Acyl carrier protein</fullName>
        <shortName evidence="8">ACP</shortName>
    </recommendedName>
</protein>
<organism evidence="13 14">
    <name type="scientific">Pseudanabaena cinerea FACHB-1277</name>
    <dbReference type="NCBI Taxonomy" id="2949581"/>
    <lineage>
        <taxon>Bacteria</taxon>
        <taxon>Bacillati</taxon>
        <taxon>Cyanobacteriota</taxon>
        <taxon>Cyanophyceae</taxon>
        <taxon>Pseudanabaenales</taxon>
        <taxon>Pseudanabaenaceae</taxon>
        <taxon>Pseudanabaena</taxon>
        <taxon>Pseudanabaena cinerea</taxon>
    </lineage>
</organism>